<organism evidence="3 4">
    <name type="scientific">Diploptera punctata</name>
    <name type="common">Pacific beetle cockroach</name>
    <dbReference type="NCBI Taxonomy" id="6984"/>
    <lineage>
        <taxon>Eukaryota</taxon>
        <taxon>Metazoa</taxon>
        <taxon>Ecdysozoa</taxon>
        <taxon>Arthropoda</taxon>
        <taxon>Hexapoda</taxon>
        <taxon>Insecta</taxon>
        <taxon>Pterygota</taxon>
        <taxon>Neoptera</taxon>
        <taxon>Polyneoptera</taxon>
        <taxon>Dictyoptera</taxon>
        <taxon>Blattodea</taxon>
        <taxon>Blaberoidea</taxon>
        <taxon>Blaberidae</taxon>
        <taxon>Diplopterinae</taxon>
        <taxon>Diploptera</taxon>
    </lineage>
</organism>
<keyword evidence="4" id="KW-1185">Reference proteome</keyword>
<keyword evidence="1" id="KW-0812">Transmembrane</keyword>
<proteinExistence type="predicted"/>
<reference evidence="3" key="2">
    <citation type="submission" date="2023-05" db="EMBL/GenBank/DDBJ databases">
        <authorList>
            <person name="Fouks B."/>
        </authorList>
    </citation>
    <scope>NUCLEOTIDE SEQUENCE</scope>
    <source>
        <strain evidence="3">Stay&amp;Tobe</strain>
        <tissue evidence="3">Testes</tissue>
    </source>
</reference>
<feature type="non-terminal residue" evidence="3">
    <location>
        <position position="1"/>
    </location>
</feature>
<evidence type="ECO:0000256" key="1">
    <source>
        <dbReference type="SAM" id="Phobius"/>
    </source>
</evidence>
<keyword evidence="2" id="KW-0732">Signal</keyword>
<evidence type="ECO:0000256" key="2">
    <source>
        <dbReference type="SAM" id="SignalP"/>
    </source>
</evidence>
<evidence type="ECO:0000313" key="4">
    <source>
        <dbReference type="Proteomes" id="UP001233999"/>
    </source>
</evidence>
<name>A0AAD7ZUP1_DIPPU</name>
<evidence type="ECO:0000313" key="3">
    <source>
        <dbReference type="EMBL" id="KAJ9587017.1"/>
    </source>
</evidence>
<sequence length="462" mass="53149">LMLVLRFMSYVLLFISDMEVLRFVSATDVLLQGTCLVSSLVSSLMFSDQFHVWIICSPDVLRMFSGNAMYVCSPVTPCNGKDVLRFRFRTVIDVLVMVQIGPLCTPDNVCRGWHYNVLDLPVLFCNRIESPNELQRRRIKRAEIAITSLSVVVLLSNKFDFLLFMSGMNVLRFMSVSCPVHVCMDILRMDILRFHVWYECSPVTFMSGFMSGFMSVSCLIWIFYGFMSGSCSFSCSCMFHVWYGFSTISISCQVQVCYGCLPENFMSVSCLVRLMSGMNVLSSYLFKTDSYRFKSDMDIHPFMSGSCLIHVWCMSHKVHVWIMSGMGVVRFMSGIYVLLFMSDVLFFMSDFESGMNFLRYYPVKFMSDILRHGSCIVRHGRSQAWTFSGKVHVRHGRSQVHVRHGRSQVRFMSGSYLIHIWYGCSQVCVIYGCTPIRLRSVQTFLRVFYERADLGVLHYGST</sequence>
<dbReference type="AlphaFoldDB" id="A0AAD7ZUP1"/>
<accession>A0AAD7ZUP1</accession>
<feature type="non-terminal residue" evidence="3">
    <location>
        <position position="462"/>
    </location>
</feature>
<reference evidence="3" key="1">
    <citation type="journal article" date="2023" name="IScience">
        <title>Live-bearing cockroach genome reveals convergent evolutionary mechanisms linked to viviparity in insects and beyond.</title>
        <authorList>
            <person name="Fouks B."/>
            <person name="Harrison M.C."/>
            <person name="Mikhailova A.A."/>
            <person name="Marchal E."/>
            <person name="English S."/>
            <person name="Carruthers M."/>
            <person name="Jennings E.C."/>
            <person name="Chiamaka E.L."/>
            <person name="Frigard R.A."/>
            <person name="Pippel M."/>
            <person name="Attardo G.M."/>
            <person name="Benoit J.B."/>
            <person name="Bornberg-Bauer E."/>
            <person name="Tobe S.S."/>
        </authorList>
    </citation>
    <scope>NUCLEOTIDE SEQUENCE</scope>
    <source>
        <strain evidence="3">Stay&amp;Tobe</strain>
    </source>
</reference>
<keyword evidence="1" id="KW-0472">Membrane</keyword>
<feature type="signal peptide" evidence="2">
    <location>
        <begin position="1"/>
        <end position="26"/>
    </location>
</feature>
<gene>
    <name evidence="3" type="ORF">L9F63_019396</name>
</gene>
<feature type="transmembrane region" description="Helical" evidence="1">
    <location>
        <begin position="144"/>
        <end position="164"/>
    </location>
</feature>
<dbReference type="EMBL" id="JASPKZ010006814">
    <property type="protein sequence ID" value="KAJ9587017.1"/>
    <property type="molecule type" value="Genomic_DNA"/>
</dbReference>
<feature type="chain" id="PRO_5042039127" evidence="2">
    <location>
        <begin position="27"/>
        <end position="462"/>
    </location>
</feature>
<keyword evidence="1" id="KW-1133">Transmembrane helix</keyword>
<dbReference type="Proteomes" id="UP001233999">
    <property type="component" value="Unassembled WGS sequence"/>
</dbReference>
<feature type="transmembrane region" description="Helical" evidence="1">
    <location>
        <begin position="208"/>
        <end position="227"/>
    </location>
</feature>
<comment type="caution">
    <text evidence="3">The sequence shown here is derived from an EMBL/GenBank/DDBJ whole genome shotgun (WGS) entry which is preliminary data.</text>
</comment>
<protein>
    <submittedName>
        <fullName evidence="3">Uncharacterized protein</fullName>
    </submittedName>
</protein>
<feature type="transmembrane region" description="Helical" evidence="1">
    <location>
        <begin position="327"/>
        <end position="348"/>
    </location>
</feature>